<reference evidence="6 7" key="1">
    <citation type="journal article" date="2018" name="Genome Biol. Evol.">
        <title>Multiple Roots of Fruiting Body Formation in Amoebozoa.</title>
        <authorList>
            <person name="Hillmann F."/>
            <person name="Forbes G."/>
            <person name="Novohradska S."/>
            <person name="Ferling I."/>
            <person name="Riege K."/>
            <person name="Groth M."/>
            <person name="Westermann M."/>
            <person name="Marz M."/>
            <person name="Spaller T."/>
            <person name="Winckler T."/>
            <person name="Schaap P."/>
            <person name="Glockner G."/>
        </authorList>
    </citation>
    <scope>NUCLEOTIDE SEQUENCE [LARGE SCALE GENOMIC DNA]</scope>
    <source>
        <strain evidence="6 7">Jena</strain>
    </source>
</reference>
<evidence type="ECO:0000256" key="2">
    <source>
        <dbReference type="PROSITE-ProRule" id="PRU00191"/>
    </source>
</evidence>
<dbReference type="PROSITE" id="PS50001">
    <property type="entry name" value="SH2"/>
    <property type="match status" value="1"/>
</dbReference>
<dbReference type="GO" id="GO:0007167">
    <property type="term" value="P:enzyme-linked receptor protein signaling pathway"/>
    <property type="evidence" value="ECO:0007669"/>
    <property type="project" value="TreeGrafter"/>
</dbReference>
<dbReference type="OrthoDB" id="25715at2759"/>
<name>A0A2P6NH61_9EUKA</name>
<protein>
    <submittedName>
        <fullName evidence="6">Cytoplasmic protein NCK2</fullName>
    </submittedName>
</protein>
<keyword evidence="3" id="KW-0472">Membrane</keyword>
<feature type="transmembrane region" description="Helical" evidence="3">
    <location>
        <begin position="21"/>
        <end position="38"/>
    </location>
</feature>
<organism evidence="6 7">
    <name type="scientific">Planoprotostelium fungivorum</name>
    <dbReference type="NCBI Taxonomy" id="1890364"/>
    <lineage>
        <taxon>Eukaryota</taxon>
        <taxon>Amoebozoa</taxon>
        <taxon>Evosea</taxon>
        <taxon>Variosea</taxon>
        <taxon>Cavosteliida</taxon>
        <taxon>Cavosteliaceae</taxon>
        <taxon>Planoprotostelium</taxon>
    </lineage>
</organism>
<proteinExistence type="predicted"/>
<dbReference type="InParanoid" id="A0A2P6NH61"/>
<dbReference type="SMART" id="SM00252">
    <property type="entry name" value="SH2"/>
    <property type="match status" value="1"/>
</dbReference>
<dbReference type="GO" id="GO:0016477">
    <property type="term" value="P:cell migration"/>
    <property type="evidence" value="ECO:0007669"/>
    <property type="project" value="TreeGrafter"/>
</dbReference>
<accession>A0A2P6NH61</accession>
<keyword evidence="1 2" id="KW-0727">SH2 domain</keyword>
<dbReference type="Pfam" id="PF00017">
    <property type="entry name" value="SH2"/>
    <property type="match status" value="1"/>
</dbReference>
<dbReference type="InterPro" id="IPR036860">
    <property type="entry name" value="SH2_dom_sf"/>
</dbReference>
<dbReference type="GO" id="GO:0030971">
    <property type="term" value="F:receptor tyrosine kinase binding"/>
    <property type="evidence" value="ECO:0007669"/>
    <property type="project" value="TreeGrafter"/>
</dbReference>
<dbReference type="Proteomes" id="UP000241769">
    <property type="component" value="Unassembled WGS sequence"/>
</dbReference>
<dbReference type="STRING" id="1890364.A0A2P6NH61"/>
<feature type="domain" description="SH2" evidence="4">
    <location>
        <begin position="35"/>
        <end position="132"/>
    </location>
</feature>
<dbReference type="GO" id="GO:0005737">
    <property type="term" value="C:cytoplasm"/>
    <property type="evidence" value="ECO:0007669"/>
    <property type="project" value="TreeGrafter"/>
</dbReference>
<keyword evidence="7" id="KW-1185">Reference proteome</keyword>
<keyword evidence="3" id="KW-1133">Transmembrane helix</keyword>
<dbReference type="PANTHER" id="PTHR19969">
    <property type="entry name" value="SH2-SH3 ADAPTOR PROTEIN-RELATED"/>
    <property type="match status" value="1"/>
</dbReference>
<dbReference type="SUPFAM" id="SSF55550">
    <property type="entry name" value="SH2 domain"/>
    <property type="match status" value="1"/>
</dbReference>
<dbReference type="AlphaFoldDB" id="A0A2P6NH61"/>
<evidence type="ECO:0000313" key="5">
    <source>
        <dbReference type="EMBL" id="PRP80185.1"/>
    </source>
</evidence>
<dbReference type="PANTHER" id="PTHR19969:SF5">
    <property type="entry name" value="CRK-LIKE PROTEIN"/>
    <property type="match status" value="1"/>
</dbReference>
<evidence type="ECO:0000256" key="3">
    <source>
        <dbReference type="SAM" id="Phobius"/>
    </source>
</evidence>
<dbReference type="GO" id="GO:0035591">
    <property type="term" value="F:signaling adaptor activity"/>
    <property type="evidence" value="ECO:0007669"/>
    <property type="project" value="TreeGrafter"/>
</dbReference>
<sequence length="151" mass="16970">MKRKSHPVSVYCVNRQIPRETIGSALFTSLNIFSWFFGPITPIVACAFLEGQPQGTFLIRNSSSSDDYALSMMLGGRIRHFKIIRQNRLYILTLLEQSYSFESLEKLVETYSSSSMISTRDGCTSRLLSSPRIQSWLRLGGHVTAGKTAPL</sequence>
<comment type="caution">
    <text evidence="6">The sequence shown here is derived from an EMBL/GenBank/DDBJ whole genome shotgun (WGS) entry which is preliminary data.</text>
</comment>
<dbReference type="PRINTS" id="PR00401">
    <property type="entry name" value="SH2DOMAIN"/>
</dbReference>
<keyword evidence="3" id="KW-0812">Transmembrane</keyword>
<dbReference type="EMBL" id="MDYQ01000159">
    <property type="protein sequence ID" value="PRP80185.1"/>
    <property type="molecule type" value="Genomic_DNA"/>
</dbReference>
<evidence type="ECO:0000259" key="4">
    <source>
        <dbReference type="PROSITE" id="PS50001"/>
    </source>
</evidence>
<evidence type="ECO:0000256" key="1">
    <source>
        <dbReference type="ARBA" id="ARBA00022999"/>
    </source>
</evidence>
<evidence type="ECO:0000313" key="6">
    <source>
        <dbReference type="EMBL" id="PRP83300.1"/>
    </source>
</evidence>
<dbReference type="CDD" id="cd00173">
    <property type="entry name" value="SH2"/>
    <property type="match status" value="1"/>
</dbReference>
<evidence type="ECO:0000313" key="7">
    <source>
        <dbReference type="Proteomes" id="UP000241769"/>
    </source>
</evidence>
<dbReference type="EMBL" id="MDYQ01000085">
    <property type="protein sequence ID" value="PRP83300.1"/>
    <property type="molecule type" value="Genomic_DNA"/>
</dbReference>
<dbReference type="InterPro" id="IPR051184">
    <property type="entry name" value="Tyrosine-phos_adapter"/>
</dbReference>
<gene>
    <name evidence="6" type="ORF">PROFUN_09512</name>
    <name evidence="5" type="ORF">PROFUN_12143</name>
</gene>
<dbReference type="Gene3D" id="3.30.505.10">
    <property type="entry name" value="SH2 domain"/>
    <property type="match status" value="1"/>
</dbReference>
<dbReference type="InterPro" id="IPR000980">
    <property type="entry name" value="SH2"/>
</dbReference>